<dbReference type="CDD" id="cd00209">
    <property type="entry name" value="DHFR"/>
    <property type="match status" value="1"/>
</dbReference>
<evidence type="ECO:0000256" key="8">
    <source>
        <dbReference type="RuleBase" id="RU004474"/>
    </source>
</evidence>
<dbReference type="InterPro" id="IPR001796">
    <property type="entry name" value="DHFR_dom"/>
</dbReference>
<comment type="catalytic activity">
    <reaction evidence="7">
        <text>(6S)-5,6,7,8-tetrahydrofolate + NADP(+) = 7,8-dihydrofolate + NADPH + H(+)</text>
        <dbReference type="Rhea" id="RHEA:15009"/>
        <dbReference type="ChEBI" id="CHEBI:15378"/>
        <dbReference type="ChEBI" id="CHEBI:57451"/>
        <dbReference type="ChEBI" id="CHEBI:57453"/>
        <dbReference type="ChEBI" id="CHEBI:57783"/>
        <dbReference type="ChEBI" id="CHEBI:58349"/>
        <dbReference type="EC" id="1.5.1.3"/>
    </reaction>
</comment>
<comment type="similarity">
    <text evidence="2 7 8">Belongs to the dihydrofolate reductase family.</text>
</comment>
<keyword evidence="6 7" id="KW-0560">Oxidoreductase</keyword>
<dbReference type="InterPro" id="IPR024072">
    <property type="entry name" value="DHFR-like_dom_sf"/>
</dbReference>
<evidence type="ECO:0000256" key="5">
    <source>
        <dbReference type="ARBA" id="ARBA00022857"/>
    </source>
</evidence>
<dbReference type="PANTHER" id="PTHR48069:SF3">
    <property type="entry name" value="DIHYDROFOLATE REDUCTASE"/>
    <property type="match status" value="1"/>
</dbReference>
<keyword evidence="4 7" id="KW-0554">One-carbon metabolism</keyword>
<feature type="domain" description="DHFR" evidence="9">
    <location>
        <begin position="2"/>
        <end position="160"/>
    </location>
</feature>
<dbReference type="Pfam" id="PF00186">
    <property type="entry name" value="DHFR_1"/>
    <property type="match status" value="1"/>
</dbReference>
<dbReference type="RefSeq" id="WP_203838828.1">
    <property type="nucleotide sequence ID" value="NZ_BAAATV010000002.1"/>
</dbReference>
<evidence type="ECO:0000256" key="4">
    <source>
        <dbReference type="ARBA" id="ARBA00022563"/>
    </source>
</evidence>
<comment type="pathway">
    <text evidence="1 7">Cofactor biosynthesis; tetrahydrofolate biosynthesis; 5,6,7,8-tetrahydrofolate from 7,8-dihydrofolate: step 1/1.</text>
</comment>
<dbReference type="SUPFAM" id="SSF53597">
    <property type="entry name" value="Dihydrofolate reductase-like"/>
    <property type="match status" value="1"/>
</dbReference>
<dbReference type="PIRSF" id="PIRSF000194">
    <property type="entry name" value="DHFR"/>
    <property type="match status" value="1"/>
</dbReference>
<dbReference type="PANTHER" id="PTHR48069">
    <property type="entry name" value="DIHYDROFOLATE REDUCTASE"/>
    <property type="match status" value="1"/>
</dbReference>
<evidence type="ECO:0000256" key="1">
    <source>
        <dbReference type="ARBA" id="ARBA00004903"/>
    </source>
</evidence>
<gene>
    <name evidence="10" type="primary">folA</name>
    <name evidence="10" type="ORF">Ahu01nite_048170</name>
</gene>
<comment type="caution">
    <text evidence="10">The sequence shown here is derived from an EMBL/GenBank/DDBJ whole genome shotgun (WGS) entry which is preliminary data.</text>
</comment>
<dbReference type="EC" id="1.5.1.3" evidence="3 7"/>
<reference evidence="10 11" key="1">
    <citation type="submission" date="2021-01" db="EMBL/GenBank/DDBJ databases">
        <title>Whole genome shotgun sequence of Actinoplanes humidus NBRC 14915.</title>
        <authorList>
            <person name="Komaki H."/>
            <person name="Tamura T."/>
        </authorList>
    </citation>
    <scope>NUCLEOTIDE SEQUENCE [LARGE SCALE GENOMIC DNA]</scope>
    <source>
        <strain evidence="10 11">NBRC 14915</strain>
    </source>
</reference>
<evidence type="ECO:0000313" key="11">
    <source>
        <dbReference type="Proteomes" id="UP000603200"/>
    </source>
</evidence>
<dbReference type="InterPro" id="IPR012259">
    <property type="entry name" value="DHFR"/>
</dbReference>
<evidence type="ECO:0000259" key="9">
    <source>
        <dbReference type="PROSITE" id="PS51330"/>
    </source>
</evidence>
<keyword evidence="5 7" id="KW-0521">NADP</keyword>
<comment type="function">
    <text evidence="7">Key enzyme in folate metabolism. Catalyzes an essential reaction for de novo glycine and purine synthesis, and for DNA precursor synthesis.</text>
</comment>
<evidence type="ECO:0000256" key="7">
    <source>
        <dbReference type="PIRNR" id="PIRNR000194"/>
    </source>
</evidence>
<dbReference type="Proteomes" id="UP000603200">
    <property type="component" value="Unassembled WGS sequence"/>
</dbReference>
<organism evidence="10 11">
    <name type="scientific">Winogradskya humida</name>
    <dbReference type="NCBI Taxonomy" id="113566"/>
    <lineage>
        <taxon>Bacteria</taxon>
        <taxon>Bacillati</taxon>
        <taxon>Actinomycetota</taxon>
        <taxon>Actinomycetes</taxon>
        <taxon>Micromonosporales</taxon>
        <taxon>Micromonosporaceae</taxon>
        <taxon>Winogradskya</taxon>
    </lineage>
</organism>
<dbReference type="PRINTS" id="PR00070">
    <property type="entry name" value="DHFR"/>
</dbReference>
<evidence type="ECO:0000313" key="10">
    <source>
        <dbReference type="EMBL" id="GIE21715.1"/>
    </source>
</evidence>
<evidence type="ECO:0000256" key="6">
    <source>
        <dbReference type="ARBA" id="ARBA00023002"/>
    </source>
</evidence>
<dbReference type="InterPro" id="IPR017925">
    <property type="entry name" value="DHFR_CS"/>
</dbReference>
<protein>
    <recommendedName>
        <fullName evidence="3 7">Dihydrofolate reductase</fullName>
        <ecNumber evidence="3 7">1.5.1.3</ecNumber>
    </recommendedName>
</protein>
<evidence type="ECO:0000256" key="3">
    <source>
        <dbReference type="ARBA" id="ARBA00012856"/>
    </source>
</evidence>
<accession>A0ABQ3ZT02</accession>
<proteinExistence type="inferred from homology"/>
<sequence length="160" mass="17783">MTIHMIWAEAQNRVIGNEGEIPWRIPGEQKVFRERTMGATVVMGRGTWESLPERVRPLPGRRNVVLSRRPGWSAPGAEVLSSIDELLSKLDDFWVMGGAEIYAALLPHAGHIVRTRIDLAVDGDTWAPELGPEWQLKKAEPADAYVVEDLRRSGPARPGA</sequence>
<dbReference type="PROSITE" id="PS51330">
    <property type="entry name" value="DHFR_2"/>
    <property type="match status" value="1"/>
</dbReference>
<evidence type="ECO:0000256" key="2">
    <source>
        <dbReference type="ARBA" id="ARBA00009539"/>
    </source>
</evidence>
<dbReference type="PROSITE" id="PS00075">
    <property type="entry name" value="DHFR_1"/>
    <property type="match status" value="1"/>
</dbReference>
<name>A0ABQ3ZT02_9ACTN</name>
<dbReference type="EMBL" id="BOMN01000060">
    <property type="protein sequence ID" value="GIE21715.1"/>
    <property type="molecule type" value="Genomic_DNA"/>
</dbReference>
<dbReference type="Gene3D" id="3.40.430.10">
    <property type="entry name" value="Dihydrofolate Reductase, subunit A"/>
    <property type="match status" value="1"/>
</dbReference>
<keyword evidence="11" id="KW-1185">Reference proteome</keyword>